<keyword evidence="13" id="KW-1185">Reference proteome</keyword>
<evidence type="ECO:0000256" key="6">
    <source>
        <dbReference type="ARBA" id="ARBA00022777"/>
    </source>
</evidence>
<dbReference type="AlphaFoldDB" id="A0A365HBN3"/>
<keyword evidence="8" id="KW-0902">Two-component regulatory system</keyword>
<dbReference type="GO" id="GO:0000155">
    <property type="term" value="F:phosphorelay sensor kinase activity"/>
    <property type="evidence" value="ECO:0007669"/>
    <property type="project" value="InterPro"/>
</dbReference>
<feature type="transmembrane region" description="Helical" evidence="10">
    <location>
        <begin position="43"/>
        <end position="60"/>
    </location>
</feature>
<dbReference type="InterPro" id="IPR036890">
    <property type="entry name" value="HATPase_C_sf"/>
</dbReference>
<dbReference type="GO" id="GO:0005524">
    <property type="term" value="F:ATP binding"/>
    <property type="evidence" value="ECO:0007669"/>
    <property type="project" value="UniProtKB-KW"/>
</dbReference>
<evidence type="ECO:0000256" key="7">
    <source>
        <dbReference type="ARBA" id="ARBA00022840"/>
    </source>
</evidence>
<evidence type="ECO:0000256" key="9">
    <source>
        <dbReference type="SAM" id="Coils"/>
    </source>
</evidence>
<dbReference type="RefSeq" id="WP_111863788.1">
    <property type="nucleotide sequence ID" value="NZ_QLYX01000002.1"/>
</dbReference>
<evidence type="ECO:0000256" key="3">
    <source>
        <dbReference type="ARBA" id="ARBA00022553"/>
    </source>
</evidence>
<feature type="transmembrane region" description="Helical" evidence="10">
    <location>
        <begin position="128"/>
        <end position="149"/>
    </location>
</feature>
<dbReference type="PANTHER" id="PTHR24421:SF10">
    <property type="entry name" value="NITRATE_NITRITE SENSOR PROTEIN NARQ"/>
    <property type="match status" value="1"/>
</dbReference>
<reference evidence="12 13" key="1">
    <citation type="submission" date="2018-06" db="EMBL/GenBank/DDBJ databases">
        <title>Actinomadura craniellae sp. nov. isolated from marine sponge Craniella sp.</title>
        <authorList>
            <person name="Li L."/>
            <person name="Xu Q.H."/>
            <person name="Lin H.W."/>
            <person name="Lu Y.H."/>
        </authorList>
    </citation>
    <scope>NUCLEOTIDE SEQUENCE [LARGE SCALE GENOMIC DNA]</scope>
    <source>
        <strain evidence="12 13">LHW63021</strain>
    </source>
</reference>
<evidence type="ECO:0000256" key="2">
    <source>
        <dbReference type="ARBA" id="ARBA00012438"/>
    </source>
</evidence>
<keyword evidence="7" id="KW-0067">ATP-binding</keyword>
<sequence length="385" mass="41104">MRWGRGAAWWPRRRSRVLDISLALTAALLDGTLLWFVVRDFYIPSWVSAAASVLIGLILVARRRYPVAVATLSIAGGFVAGGFLSYFIALYSMGAYCATRRLVTGLAVAAYVAFIIQPGPGMGEGGPFWGRLILGVAIIVPPVLLGLYMGTRKQLVASLQERAARLERERNLLAEQARIEERTRIAREMHDVVANRVSVMVVHAGALRAVAARDPAKAAETAAVIGDMGRQALDELRQVIGVLRLGDAAELPDTPGLTDIRGLVDQSAAAGLPVTLRIEGLDHRPPPPTVAQTLYRVVQEALTNVHKHAGNVDTGVTIELREAVDVEVRNGPPEAGPDHELPSGGNGLLGLRERVVALGGTFEAGPCDRGGFAVRARIPLPAVAT</sequence>
<feature type="coiled-coil region" evidence="9">
    <location>
        <begin position="149"/>
        <end position="183"/>
    </location>
</feature>
<dbReference type="OrthoDB" id="227596at2"/>
<keyword evidence="3" id="KW-0597">Phosphoprotein</keyword>
<comment type="caution">
    <text evidence="12">The sequence shown here is derived from an EMBL/GenBank/DDBJ whole genome shotgun (WGS) entry which is preliminary data.</text>
</comment>
<accession>A0A365HBN3</accession>
<evidence type="ECO:0000256" key="4">
    <source>
        <dbReference type="ARBA" id="ARBA00022679"/>
    </source>
</evidence>
<dbReference type="Gene3D" id="1.20.5.1930">
    <property type="match status" value="1"/>
</dbReference>
<evidence type="ECO:0000313" key="12">
    <source>
        <dbReference type="EMBL" id="RAY16449.1"/>
    </source>
</evidence>
<keyword evidence="10" id="KW-1133">Transmembrane helix</keyword>
<keyword evidence="4" id="KW-0808">Transferase</keyword>
<keyword evidence="5" id="KW-0547">Nucleotide-binding</keyword>
<name>A0A365HBN3_9ACTN</name>
<feature type="domain" description="Signal transduction histidine kinase subgroup 3 dimerisation and phosphoacceptor" evidence="11">
    <location>
        <begin position="181"/>
        <end position="244"/>
    </location>
</feature>
<evidence type="ECO:0000259" key="11">
    <source>
        <dbReference type="Pfam" id="PF07730"/>
    </source>
</evidence>
<keyword evidence="10" id="KW-0812">Transmembrane</keyword>
<comment type="catalytic activity">
    <reaction evidence="1">
        <text>ATP + protein L-histidine = ADP + protein N-phospho-L-histidine.</text>
        <dbReference type="EC" id="2.7.13.3"/>
    </reaction>
</comment>
<dbReference type="GO" id="GO:0016020">
    <property type="term" value="C:membrane"/>
    <property type="evidence" value="ECO:0007669"/>
    <property type="project" value="InterPro"/>
</dbReference>
<dbReference type="SUPFAM" id="SSF55874">
    <property type="entry name" value="ATPase domain of HSP90 chaperone/DNA topoisomerase II/histidine kinase"/>
    <property type="match status" value="1"/>
</dbReference>
<feature type="transmembrane region" description="Helical" evidence="10">
    <location>
        <begin position="20"/>
        <end position="37"/>
    </location>
</feature>
<keyword evidence="6 12" id="KW-0418">Kinase</keyword>
<organism evidence="12 13">
    <name type="scientific">Actinomadura craniellae</name>
    <dbReference type="NCBI Taxonomy" id="2231787"/>
    <lineage>
        <taxon>Bacteria</taxon>
        <taxon>Bacillati</taxon>
        <taxon>Actinomycetota</taxon>
        <taxon>Actinomycetes</taxon>
        <taxon>Streptosporangiales</taxon>
        <taxon>Thermomonosporaceae</taxon>
        <taxon>Actinomadura</taxon>
    </lineage>
</organism>
<dbReference type="InterPro" id="IPR011712">
    <property type="entry name" value="Sig_transdc_His_kin_sub3_dim/P"/>
</dbReference>
<dbReference type="Pfam" id="PF07730">
    <property type="entry name" value="HisKA_3"/>
    <property type="match status" value="1"/>
</dbReference>
<keyword evidence="10" id="KW-0472">Membrane</keyword>
<evidence type="ECO:0000256" key="10">
    <source>
        <dbReference type="SAM" id="Phobius"/>
    </source>
</evidence>
<dbReference type="PANTHER" id="PTHR24421">
    <property type="entry name" value="NITRATE/NITRITE SENSOR PROTEIN NARX-RELATED"/>
    <property type="match status" value="1"/>
</dbReference>
<dbReference type="GO" id="GO:0046983">
    <property type="term" value="F:protein dimerization activity"/>
    <property type="evidence" value="ECO:0007669"/>
    <property type="project" value="InterPro"/>
</dbReference>
<gene>
    <name evidence="12" type="ORF">DPM19_06150</name>
</gene>
<dbReference type="InterPro" id="IPR050482">
    <property type="entry name" value="Sensor_HK_TwoCompSys"/>
</dbReference>
<feature type="transmembrane region" description="Helical" evidence="10">
    <location>
        <begin position="67"/>
        <end position="92"/>
    </location>
</feature>
<dbReference type="EC" id="2.7.13.3" evidence="2"/>
<protein>
    <recommendedName>
        <fullName evidence="2">histidine kinase</fullName>
        <ecNumber evidence="2">2.7.13.3</ecNumber>
    </recommendedName>
</protein>
<keyword evidence="9" id="KW-0175">Coiled coil</keyword>
<evidence type="ECO:0000256" key="5">
    <source>
        <dbReference type="ARBA" id="ARBA00022741"/>
    </source>
</evidence>
<evidence type="ECO:0000256" key="1">
    <source>
        <dbReference type="ARBA" id="ARBA00000085"/>
    </source>
</evidence>
<dbReference type="Gene3D" id="3.30.565.10">
    <property type="entry name" value="Histidine kinase-like ATPase, C-terminal domain"/>
    <property type="match status" value="1"/>
</dbReference>
<dbReference type="Proteomes" id="UP000251891">
    <property type="component" value="Unassembled WGS sequence"/>
</dbReference>
<evidence type="ECO:0000256" key="8">
    <source>
        <dbReference type="ARBA" id="ARBA00023012"/>
    </source>
</evidence>
<proteinExistence type="predicted"/>
<dbReference type="CDD" id="cd16917">
    <property type="entry name" value="HATPase_UhpB-NarQ-NarX-like"/>
    <property type="match status" value="1"/>
</dbReference>
<dbReference type="EMBL" id="QLYX01000002">
    <property type="protein sequence ID" value="RAY16449.1"/>
    <property type="molecule type" value="Genomic_DNA"/>
</dbReference>
<evidence type="ECO:0000313" key="13">
    <source>
        <dbReference type="Proteomes" id="UP000251891"/>
    </source>
</evidence>